<dbReference type="Proteomes" id="UP000053864">
    <property type="component" value="Unassembled WGS sequence"/>
</dbReference>
<protein>
    <submittedName>
        <fullName evidence="1">Uncharacterized protein</fullName>
    </submittedName>
</protein>
<proteinExistence type="predicted"/>
<name>W2JPT3_PHYNI</name>
<dbReference type="AlphaFoldDB" id="W2JPT3"/>
<dbReference type="EMBL" id="KI670912">
    <property type="protein sequence ID" value="ETL48459.1"/>
    <property type="molecule type" value="Genomic_DNA"/>
</dbReference>
<evidence type="ECO:0000313" key="1">
    <source>
        <dbReference type="EMBL" id="ETL48459.1"/>
    </source>
</evidence>
<gene>
    <name evidence="1" type="ORF">L916_01943</name>
</gene>
<accession>W2JPT3</accession>
<sequence length="57" mass="6232">MTHLGDGYQAGYMSSVIVPPREGHEAMEALQDEGTATEVPLTFTFRRQNIAGGVCKY</sequence>
<reference evidence="1 2" key="1">
    <citation type="submission" date="2013-11" db="EMBL/GenBank/DDBJ databases">
        <title>The Genome Sequence of Phytophthora parasitica CJ05E6.</title>
        <authorList>
            <consortium name="The Broad Institute Genomics Platform"/>
            <person name="Russ C."/>
            <person name="Tyler B."/>
            <person name="Panabieres F."/>
            <person name="Shan W."/>
            <person name="Tripathy S."/>
            <person name="Grunwald N."/>
            <person name="Machado M."/>
            <person name="Johnson C.S."/>
            <person name="Arredondo F."/>
            <person name="Hong C."/>
            <person name="Coffey M."/>
            <person name="Young S.K."/>
            <person name="Zeng Q."/>
            <person name="Gargeya S."/>
            <person name="Fitzgerald M."/>
            <person name="Abouelleil A."/>
            <person name="Alvarado L."/>
            <person name="Chapman S.B."/>
            <person name="Gainer-Dewar J."/>
            <person name="Goldberg J."/>
            <person name="Griggs A."/>
            <person name="Gujja S."/>
            <person name="Hansen M."/>
            <person name="Howarth C."/>
            <person name="Imamovic A."/>
            <person name="Ireland A."/>
            <person name="Larimer J."/>
            <person name="McCowan C."/>
            <person name="Murphy C."/>
            <person name="Pearson M."/>
            <person name="Poon T.W."/>
            <person name="Priest M."/>
            <person name="Roberts A."/>
            <person name="Saif S."/>
            <person name="Shea T."/>
            <person name="Sykes S."/>
            <person name="Wortman J."/>
            <person name="Nusbaum C."/>
            <person name="Birren B."/>
        </authorList>
    </citation>
    <scope>NUCLEOTIDE SEQUENCE [LARGE SCALE GENOMIC DNA]</scope>
    <source>
        <strain evidence="1 2">CJ05E6</strain>
    </source>
</reference>
<evidence type="ECO:0000313" key="2">
    <source>
        <dbReference type="Proteomes" id="UP000053864"/>
    </source>
</evidence>
<dbReference type="VEuPathDB" id="FungiDB:PPTG_22728"/>
<organism evidence="1 2">
    <name type="scientific">Phytophthora nicotianae</name>
    <name type="common">Potato buckeye rot agent</name>
    <name type="synonym">Phytophthora parasitica</name>
    <dbReference type="NCBI Taxonomy" id="4792"/>
    <lineage>
        <taxon>Eukaryota</taxon>
        <taxon>Sar</taxon>
        <taxon>Stramenopiles</taxon>
        <taxon>Oomycota</taxon>
        <taxon>Peronosporomycetes</taxon>
        <taxon>Peronosporales</taxon>
        <taxon>Peronosporaceae</taxon>
        <taxon>Phytophthora</taxon>
    </lineage>
</organism>